<reference evidence="4 7" key="2">
    <citation type="submission" date="2019-12" db="EMBL/GenBank/DDBJ databases">
        <title>Draft genome sequence of Labilibaculum sp. strain 44 isolated from deep waters of Black Sea.</title>
        <authorList>
            <person name="Yadav S."/>
            <person name="Villanueva L."/>
        </authorList>
    </citation>
    <scope>NUCLEOTIDE SEQUENCE [LARGE SCALE GENOMIC DNA]</scope>
    <source>
        <strain evidence="4 7">44</strain>
    </source>
</reference>
<dbReference type="AlphaFoldDB" id="A0A7M4D156"/>
<dbReference type="PROSITE" id="PS51257">
    <property type="entry name" value="PROKAR_LIPOPROTEIN"/>
    <property type="match status" value="1"/>
</dbReference>
<keyword evidence="1" id="KW-0880">Kelch repeat</keyword>
<keyword evidence="2" id="KW-0677">Repeat</keyword>
<dbReference type="Proteomes" id="UP000285951">
    <property type="component" value="Unassembled WGS sequence"/>
</dbReference>
<evidence type="ECO:0000256" key="3">
    <source>
        <dbReference type="SAM" id="SignalP"/>
    </source>
</evidence>
<proteinExistence type="predicted"/>
<evidence type="ECO:0000313" key="4">
    <source>
        <dbReference type="EMBL" id="MUP36385.1"/>
    </source>
</evidence>
<dbReference type="SUPFAM" id="SSF117281">
    <property type="entry name" value="Kelch motif"/>
    <property type="match status" value="2"/>
</dbReference>
<sequence>MKLRLLFAFFALSLFITSCGSSDNLDGNWIKSSTFPGIERSGAVSFVIDDAVYVGTGFNGKDALTSFYKYTIEGDWKKVTDFPGTARLKAVAFTANGKGYVGTGVDDEDNRLSDFYEFNPNEVTTDGDIVTEGKWTLVTSEFPGSKRQDAVAFSIDNVGYVGTGYGFLEGEDRSLLKDFYKFENGVWSTINFNGEKCRNTTSFVIGGKAYIVSGEGSANDVWEFDPAVGFTAKKSLNKDNKWEDVQRSEAVSFVISNKGYVATGKAGSYTNEVWEYNPATDDWNEKTSLEYEVGAREGAVGFSLNNRGFIATGQGGSYLSSMWEFNPTMKETDDDNF</sequence>
<evidence type="ECO:0000256" key="2">
    <source>
        <dbReference type="ARBA" id="ARBA00022737"/>
    </source>
</evidence>
<evidence type="ECO:0000256" key="1">
    <source>
        <dbReference type="ARBA" id="ARBA00022441"/>
    </source>
</evidence>
<organism evidence="4 7">
    <name type="scientific">Labilibaculum euxinus</name>
    <dbReference type="NCBI Taxonomy" id="2686357"/>
    <lineage>
        <taxon>Bacteria</taxon>
        <taxon>Pseudomonadati</taxon>
        <taxon>Bacteroidota</taxon>
        <taxon>Bacteroidia</taxon>
        <taxon>Marinilabiliales</taxon>
        <taxon>Marinifilaceae</taxon>
        <taxon>Labilibaculum</taxon>
    </lineage>
</organism>
<dbReference type="RefSeq" id="WP_156194344.1">
    <property type="nucleotide sequence ID" value="NZ_QTZN02000001.1"/>
</dbReference>
<feature type="chain" id="PRO_5029511862" evidence="3">
    <location>
        <begin position="21"/>
        <end position="337"/>
    </location>
</feature>
<dbReference type="Gene3D" id="2.120.10.80">
    <property type="entry name" value="Kelch-type beta propeller"/>
    <property type="match status" value="2"/>
</dbReference>
<evidence type="ECO:0000313" key="5">
    <source>
        <dbReference type="EMBL" id="MVB05590.1"/>
    </source>
</evidence>
<feature type="signal peptide" evidence="3">
    <location>
        <begin position="1"/>
        <end position="20"/>
    </location>
</feature>
<keyword evidence="3" id="KW-0732">Signal</keyword>
<dbReference type="InterPro" id="IPR015915">
    <property type="entry name" value="Kelch-typ_b-propeller"/>
</dbReference>
<keyword evidence="6" id="KW-1185">Reference proteome</keyword>
<dbReference type="EMBL" id="WOTW01000001">
    <property type="protein sequence ID" value="MUP36385.1"/>
    <property type="molecule type" value="Genomic_DNA"/>
</dbReference>
<name>A0A7M4D156_9BACT</name>
<dbReference type="PANTHER" id="PTHR24412">
    <property type="entry name" value="KELCH PROTEIN"/>
    <property type="match status" value="1"/>
</dbReference>
<dbReference type="PANTHER" id="PTHR24412:SF489">
    <property type="entry name" value="RING FINGER DOMAIN AND KELCH REPEAT-CONTAINING PROTEIN DDB_G0271372"/>
    <property type="match status" value="1"/>
</dbReference>
<reference evidence="5 6" key="1">
    <citation type="submission" date="2019-11" db="EMBL/GenBank/DDBJ databases">
        <title>Draft genome sequence of Labilibaculum sp. strain SYP isolated from Black Sea.</title>
        <authorList>
            <person name="Yadav S."/>
            <person name="Villanueva L."/>
        </authorList>
    </citation>
    <scope>NUCLEOTIDE SEQUENCE [LARGE SCALE GENOMIC DNA]</scope>
    <source>
        <strain evidence="5 6">44</strain>
    </source>
</reference>
<gene>
    <name evidence="5" type="ORF">DWB62_000965</name>
    <name evidence="4" type="ORF">GNY23_00965</name>
</gene>
<evidence type="ECO:0000313" key="7">
    <source>
        <dbReference type="Proteomes" id="UP000462449"/>
    </source>
</evidence>
<evidence type="ECO:0000313" key="6">
    <source>
        <dbReference type="Proteomes" id="UP000285951"/>
    </source>
</evidence>
<comment type="caution">
    <text evidence="4">The sequence shown here is derived from an EMBL/GenBank/DDBJ whole genome shotgun (WGS) entry which is preliminary data.</text>
</comment>
<dbReference type="EMBL" id="QTZN02000001">
    <property type="protein sequence ID" value="MVB05590.1"/>
    <property type="molecule type" value="Genomic_DNA"/>
</dbReference>
<protein>
    <submittedName>
        <fullName evidence="4">Galactose oxidase</fullName>
    </submittedName>
</protein>
<accession>A0A7M4D156</accession>
<dbReference type="Proteomes" id="UP000462449">
    <property type="component" value="Unassembled WGS sequence"/>
</dbReference>
<dbReference type="OrthoDB" id="103335at2"/>